<name>A0A179H0R8_PURLI</name>
<dbReference type="Proteomes" id="UP000078240">
    <property type="component" value="Unassembled WGS sequence"/>
</dbReference>
<evidence type="ECO:0000256" key="1">
    <source>
        <dbReference type="SAM" id="MobiDB-lite"/>
    </source>
</evidence>
<accession>A0A179H0R8</accession>
<dbReference type="EMBL" id="LSBH01000009">
    <property type="protein sequence ID" value="OAQ74856.1"/>
    <property type="molecule type" value="Genomic_DNA"/>
</dbReference>
<feature type="compositionally biased region" description="Gly residues" evidence="1">
    <location>
        <begin position="1"/>
        <end position="12"/>
    </location>
</feature>
<evidence type="ECO:0000313" key="2">
    <source>
        <dbReference type="EMBL" id="OAQ74856.1"/>
    </source>
</evidence>
<reference evidence="3 4" key="1">
    <citation type="submission" date="2016-02" db="EMBL/GenBank/DDBJ databases">
        <title>Biosynthesis of antibiotic leucinostatins and their inhibition on Phytophthora in bio-control Purpureocillium lilacinum.</title>
        <authorList>
            <person name="Wang G."/>
            <person name="Liu Z."/>
            <person name="Lin R."/>
            <person name="Li E."/>
            <person name="Mao Z."/>
            <person name="Ling J."/>
            <person name="Yin W."/>
            <person name="Xie B."/>
        </authorList>
    </citation>
    <scope>NUCLEOTIDE SEQUENCE [LARGE SCALE GENOMIC DNA]</scope>
    <source>
        <strain evidence="2">PLBJ-1</strain>
        <strain evidence="3">PLFJ-1</strain>
    </source>
</reference>
<gene>
    <name evidence="2" type="ORF">VFPBJ_10151</name>
    <name evidence="3" type="ORF">VFPFJ_08772</name>
</gene>
<evidence type="ECO:0000313" key="3">
    <source>
        <dbReference type="EMBL" id="OAQ82969.1"/>
    </source>
</evidence>
<dbReference type="AlphaFoldDB" id="A0A179H0R8"/>
<dbReference type="EMBL" id="LSBI01000008">
    <property type="protein sequence ID" value="OAQ82969.1"/>
    <property type="molecule type" value="Genomic_DNA"/>
</dbReference>
<organism evidence="3 4">
    <name type="scientific">Purpureocillium lilacinum</name>
    <name type="common">Paecilomyces lilacinus</name>
    <dbReference type="NCBI Taxonomy" id="33203"/>
    <lineage>
        <taxon>Eukaryota</taxon>
        <taxon>Fungi</taxon>
        <taxon>Dikarya</taxon>
        <taxon>Ascomycota</taxon>
        <taxon>Pezizomycotina</taxon>
        <taxon>Sordariomycetes</taxon>
        <taxon>Hypocreomycetidae</taxon>
        <taxon>Hypocreales</taxon>
        <taxon>Ophiocordycipitaceae</taxon>
        <taxon>Purpureocillium</taxon>
    </lineage>
</organism>
<proteinExistence type="predicted"/>
<feature type="region of interest" description="Disordered" evidence="1">
    <location>
        <begin position="1"/>
        <end position="101"/>
    </location>
</feature>
<dbReference type="Proteomes" id="UP000078340">
    <property type="component" value="Unassembled WGS sequence"/>
</dbReference>
<comment type="caution">
    <text evidence="3">The sequence shown here is derived from an EMBL/GenBank/DDBJ whole genome shotgun (WGS) entry which is preliminary data.</text>
</comment>
<sequence>MSAVRGPGGATHAGGDQPSGCPLRGVSSTIHPRLSFSHDDGRFVLRPWPSPPFPNLPMETKEAHPRARNQSKPLPPPPRPRCQVSESRNMVRQSRLAEVRR</sequence>
<protein>
    <submittedName>
        <fullName evidence="3">Uncharacterized protein</fullName>
    </submittedName>
</protein>
<evidence type="ECO:0000313" key="4">
    <source>
        <dbReference type="Proteomes" id="UP000078340"/>
    </source>
</evidence>